<sequence>MINLGHMPPSLTRVTQFSFRLRAKNACASKATTIFFLLLRSSSTFSLPLRRRETHVTARNPTSAGLFLFSGHHRGFGGSTASISSPDGGRDTLMDYDDSDFRSQNFQLGGEDNKFPPGLQSYALPKFDLDEQLHLKFDNLVETEVLLGIPSQEENHWIEDYSQGNSGIEFSSSAAESCSISMRNNVWSEATSSESVEMLLKSVGDDEMNTKKNINEESRVCEGLGSLDNQMDLCLNHDDSLPSKMEDAIDTDSMLPSDRGPKSTPGPSKDAAWNLPKADDMQHIEQDENSGFENLSDLDPISASEKYETYVNITAENCNLEKNIILSSVEKSAPNDHGSAACGMTRGSPDNNAVECVEVDALAASMKDSIVGAGVLNDQKNPREGTDGCSEVVFSCKSASLQKDDAQTGEIAVFSKDVLMDGQHRGEHPADGCTDEVKSASSLALNADLSLNEIGHDGNVLFEKPVELLKADASIIESGVVRKDTEMSDDLKGNAHDTSLIVMEGKHQIEPNLAASSNDENADLSNSISKGNATANTTHAPLEIVEVKDGDDALGIHSAEDSEFAVTGIARTDKVSGTGAHSENPDVPVVEKENMGLSSGPRNSETEIYGSPIAEKRAETPSPGVSTTTITSDVCGLQCELVIGDAAAASTEINLGDAAKLASLGKLDEHSEVTDEIVDQKVGISHVPILDSVILNRREEGPANRISTEPCASGAEGDCKSHVSNSPISVSDSGQDSVCNSAAELQPGVGAAQSNTTVDKSVPTARAPEMKELGSCEVLEVSSKEDEVAALHIAGAALNCREETSLKPLTSSQNNTESNPLEAETDDKGFTFKVGSLADPSESENDRGWKPFSPVQPSVLSQTREGLATSGLGNAPSENVQGASCGSHQISDVQKTHSSSKATNENRTKSVSGTATEKKTGTHEKASKRSSHQKKTKDSSPFNALTNLAGTSKSMPVEELRHYSCIEGSSLKSSCVPAAPASNLPDLNSSALTISHQPFTDLQQFQLRAQIFVYGSLIQGIPPDEACMQSAFGDTSRDGGKSLWENVWRLAVERFHNQKSPVATPETPVHSRPGIWTSEQLSKSTPLQSKTLSTHAGRTGNKGAPSAIASSVMSPIWNISTPSRDGLQPSTMPRGPFLDSHHQLQPLHPYQSPQMRHYVGSTTHWPSQSPCPLPWVVSPQPSAVDASVHYSALPSAEAVQVKPVRNSSVPRVSNMPLATSSPSVTAVGSVSVPAGTSVSMEAKRTVASSGKPASADQKSRKRKKNLMSEEHGQISSSILPRTEPASAAGVAKQLVASITVSSPAHPELRAASGGILPVSSPIAPSTHYQVVGGSDMERRVIFSDETGSRIDQAKLHAEDAAAVAASAVKHCQGIWSQLAIQKSSGLISEVELKLASAAVAAAAAASVAKAAAAAAKVASDAALQAKLMADEAMSTSKMGNSIQPSETSLLDSAKNLGMISPASILIGNDKINSSNSVILAAREAARKRVEAASAAAKRAENLDAVVKAAELAAEAVSQAGIIIAMGDPIPLTLSELAEAGSDGYWRVQRASSEQVKPNDISRVGHSNIDGSDQGLDRPAKRLHGRPSNKKGTLRSSDEGYMPLQEVANLPVGNHAGSVNGMRWDSVTGEKGLGGASLASQNDEYEGYQQVGMSKDNNIMEGSDVEVASDETGLQGVWFSAKVLSLKDGKAYVCHNKLLQHEGSEKLKEWISLEGEGNKAPRIRIAHPVTAMKFEGTRKRRREAMGNYVWSIGDQVDAWMHDGWWEGVVTEKSKEDETKLTVQLTAGGESSIVRTWNLRPSLVWKDGQWMEWSRENNRSQHEGDAPQDKRQKLGMHEAGVDPQVDVARGEDKLSRIPCNEDLKKPEESRSLVLSEKERIFSVGKVTVEDKNSNLHKMKRTGLQKEGSRVVIGVPKPGKKRKFMEVSKHYIADRAPKISEGSESIKFTKYLMPQGPRGLKNTHKVDFKGKAAVDLKPKMLRSGKAHVAHGRSMPEKDNSSLSVVSTSSQDTSLNTKASSLHHEKNKHNLNEAGSFSNIVKAAEAPMLFSSLGIPSDVLSSQKKPSSKGNRVPSGEKLARDEERSSDNNLGRTNPDTIEPRRSNRRIQPTSRLLEGLQSSLIITKIPPISHDKGVKAHYRSGSSSRGNNRG</sequence>
<proteinExistence type="predicted"/>
<evidence type="ECO:0000313" key="2">
    <source>
        <dbReference type="Proteomes" id="UP001234297"/>
    </source>
</evidence>
<protein>
    <submittedName>
        <fullName evidence="1">Uncharacterized protein</fullName>
    </submittedName>
</protein>
<gene>
    <name evidence="1" type="ORF">MRB53_003038</name>
</gene>
<reference evidence="1 2" key="1">
    <citation type="journal article" date="2022" name="Hortic Res">
        <title>A haplotype resolved chromosomal level avocado genome allows analysis of novel avocado genes.</title>
        <authorList>
            <person name="Nath O."/>
            <person name="Fletcher S.J."/>
            <person name="Hayward A."/>
            <person name="Shaw L.M."/>
            <person name="Masouleh A.K."/>
            <person name="Furtado A."/>
            <person name="Henry R.J."/>
            <person name="Mitter N."/>
        </authorList>
    </citation>
    <scope>NUCLEOTIDE SEQUENCE [LARGE SCALE GENOMIC DNA]</scope>
    <source>
        <strain evidence="2">cv. Hass</strain>
    </source>
</reference>
<accession>A0ACC2MX44</accession>
<name>A0ACC2MX44_PERAE</name>
<evidence type="ECO:0000313" key="1">
    <source>
        <dbReference type="EMBL" id="KAJ8650015.1"/>
    </source>
</evidence>
<comment type="caution">
    <text evidence="1">The sequence shown here is derived from an EMBL/GenBank/DDBJ whole genome shotgun (WGS) entry which is preliminary data.</text>
</comment>
<organism evidence="1 2">
    <name type="scientific">Persea americana</name>
    <name type="common">Avocado</name>
    <dbReference type="NCBI Taxonomy" id="3435"/>
    <lineage>
        <taxon>Eukaryota</taxon>
        <taxon>Viridiplantae</taxon>
        <taxon>Streptophyta</taxon>
        <taxon>Embryophyta</taxon>
        <taxon>Tracheophyta</taxon>
        <taxon>Spermatophyta</taxon>
        <taxon>Magnoliopsida</taxon>
        <taxon>Magnoliidae</taxon>
        <taxon>Laurales</taxon>
        <taxon>Lauraceae</taxon>
        <taxon>Persea</taxon>
    </lineage>
</organism>
<keyword evidence="2" id="KW-1185">Reference proteome</keyword>
<dbReference type="Proteomes" id="UP001234297">
    <property type="component" value="Chromosome 1"/>
</dbReference>
<dbReference type="EMBL" id="CM056809">
    <property type="protein sequence ID" value="KAJ8650015.1"/>
    <property type="molecule type" value="Genomic_DNA"/>
</dbReference>